<protein>
    <submittedName>
        <fullName evidence="1">Uncharacterized protein</fullName>
    </submittedName>
</protein>
<accession>A0ACC2W0U9</accession>
<dbReference type="EMBL" id="JASBWS010000054">
    <property type="protein sequence ID" value="KAJ9104282.1"/>
    <property type="molecule type" value="Genomic_DNA"/>
</dbReference>
<evidence type="ECO:0000313" key="1">
    <source>
        <dbReference type="EMBL" id="KAJ9104282.1"/>
    </source>
</evidence>
<keyword evidence="2" id="KW-1185">Reference proteome</keyword>
<organism evidence="1 2">
    <name type="scientific">Naganishia adeliensis</name>
    <dbReference type="NCBI Taxonomy" id="92952"/>
    <lineage>
        <taxon>Eukaryota</taxon>
        <taxon>Fungi</taxon>
        <taxon>Dikarya</taxon>
        <taxon>Basidiomycota</taxon>
        <taxon>Agaricomycotina</taxon>
        <taxon>Tremellomycetes</taxon>
        <taxon>Filobasidiales</taxon>
        <taxon>Filobasidiaceae</taxon>
        <taxon>Naganishia</taxon>
    </lineage>
</organism>
<evidence type="ECO:0000313" key="2">
    <source>
        <dbReference type="Proteomes" id="UP001230649"/>
    </source>
</evidence>
<sequence>MSDHEEFPKIEYCIFDMDGLLRKTTEFILAINGCSPATQKPPIILQRIYTIVTVQGWTDEILHRYGYKFTWEIKSGVMGKVEREAVQYIYDHCPGLADKISIDDFLEERNRKQDELFAKVQPMEGAVEVIKHLHKHGIPIALATGSHDVAFKVKTSHLPHLFDAFPADSILTADSKDVPKGRGKPCPDIYLAAARSLGRKVGSTEEPASEEERIERSKGLVFEDAVPGLRAGVRAGMNVVWVPDPSLRALNPKETYGARSIVESLVEFTPEQWGLPKMER</sequence>
<gene>
    <name evidence="1" type="ORF">QFC20_004564</name>
</gene>
<name>A0ACC2W0U9_9TREE</name>
<dbReference type="Proteomes" id="UP001230649">
    <property type="component" value="Unassembled WGS sequence"/>
</dbReference>
<reference evidence="1" key="1">
    <citation type="submission" date="2023-04" db="EMBL/GenBank/DDBJ databases">
        <title>Draft Genome sequencing of Naganishia species isolated from polar environments using Oxford Nanopore Technology.</title>
        <authorList>
            <person name="Leo P."/>
            <person name="Venkateswaran K."/>
        </authorList>
    </citation>
    <scope>NUCLEOTIDE SEQUENCE</scope>
    <source>
        <strain evidence="1">MNA-CCFEE 5262</strain>
    </source>
</reference>
<comment type="caution">
    <text evidence="1">The sequence shown here is derived from an EMBL/GenBank/DDBJ whole genome shotgun (WGS) entry which is preliminary data.</text>
</comment>
<proteinExistence type="predicted"/>